<accession>A0ABW4AF52</accession>
<dbReference type="PROSITE" id="PS51257">
    <property type="entry name" value="PROKAR_LIPOPROTEIN"/>
    <property type="match status" value="1"/>
</dbReference>
<gene>
    <name evidence="2" type="ORF">ACFQ5G_29135</name>
</gene>
<evidence type="ECO:0000256" key="1">
    <source>
        <dbReference type="SAM" id="SignalP"/>
    </source>
</evidence>
<name>A0ABW4AF52_9ACTN</name>
<sequence length="194" mass="19974">MRWSASLLVPLMLLSGCSFGIEVGYSAPETDPPAQSGNRLPGPWQESDCIAPFGGGWVKVACTDPDAQASVTKVSHAEGNQRFTLKPDCPPGTDQAVSLPGPSSQTYVCARNLNPPHPGDPGMGGGILEVGDCLHGDGKNVGEVPCDGSGDTPNYKIFQISGTGCPVARTDEAFNLGSTVLGVPEGGYACAEKL</sequence>
<comment type="caution">
    <text evidence="2">The sequence shown here is derived from an EMBL/GenBank/DDBJ whole genome shotgun (WGS) entry which is preliminary data.</text>
</comment>
<evidence type="ECO:0008006" key="4">
    <source>
        <dbReference type="Google" id="ProtNLM"/>
    </source>
</evidence>
<reference evidence="3" key="1">
    <citation type="journal article" date="2019" name="Int. J. Syst. Evol. Microbiol.">
        <title>The Global Catalogue of Microorganisms (GCM) 10K type strain sequencing project: providing services to taxonomists for standard genome sequencing and annotation.</title>
        <authorList>
            <consortium name="The Broad Institute Genomics Platform"/>
            <consortium name="The Broad Institute Genome Sequencing Center for Infectious Disease"/>
            <person name="Wu L."/>
            <person name="Ma J."/>
        </authorList>
    </citation>
    <scope>NUCLEOTIDE SEQUENCE [LARGE SCALE GENOMIC DNA]</scope>
    <source>
        <strain evidence="3">CCM 7526</strain>
    </source>
</reference>
<dbReference type="Proteomes" id="UP001597183">
    <property type="component" value="Unassembled WGS sequence"/>
</dbReference>
<keyword evidence="3" id="KW-1185">Reference proteome</keyword>
<evidence type="ECO:0000313" key="2">
    <source>
        <dbReference type="EMBL" id="MFD1369421.1"/>
    </source>
</evidence>
<dbReference type="RefSeq" id="WP_317792402.1">
    <property type="nucleotide sequence ID" value="NZ_AP028461.1"/>
</dbReference>
<evidence type="ECO:0000313" key="3">
    <source>
        <dbReference type="Proteomes" id="UP001597183"/>
    </source>
</evidence>
<feature type="signal peptide" evidence="1">
    <location>
        <begin position="1"/>
        <end position="20"/>
    </location>
</feature>
<feature type="chain" id="PRO_5045497581" description="Lipoprotein" evidence="1">
    <location>
        <begin position="21"/>
        <end position="194"/>
    </location>
</feature>
<organism evidence="2 3">
    <name type="scientific">Actinoplanes sichuanensis</name>
    <dbReference type="NCBI Taxonomy" id="512349"/>
    <lineage>
        <taxon>Bacteria</taxon>
        <taxon>Bacillati</taxon>
        <taxon>Actinomycetota</taxon>
        <taxon>Actinomycetes</taxon>
        <taxon>Micromonosporales</taxon>
        <taxon>Micromonosporaceae</taxon>
        <taxon>Actinoplanes</taxon>
    </lineage>
</organism>
<protein>
    <recommendedName>
        <fullName evidence="4">Lipoprotein</fullName>
    </recommendedName>
</protein>
<keyword evidence="1" id="KW-0732">Signal</keyword>
<dbReference type="EMBL" id="JBHTMK010000040">
    <property type="protein sequence ID" value="MFD1369421.1"/>
    <property type="molecule type" value="Genomic_DNA"/>
</dbReference>
<proteinExistence type="predicted"/>